<protein>
    <recommendedName>
        <fullName evidence="1">Restriction endonuclease type IV Mrr domain-containing protein</fullName>
    </recommendedName>
</protein>
<dbReference type="AlphaFoldDB" id="C4XSG4"/>
<gene>
    <name evidence="2" type="ordered locus">DMR_46050</name>
</gene>
<dbReference type="InterPro" id="IPR011335">
    <property type="entry name" value="Restrct_endonuc-II-like"/>
</dbReference>
<accession>C4XSG4</accession>
<evidence type="ECO:0000259" key="1">
    <source>
        <dbReference type="Pfam" id="PF04471"/>
    </source>
</evidence>
<dbReference type="HOGENOM" id="CLU_093782_0_0_7"/>
<sequence>MRDYIHLVENPLPTNWRDLQLGVRNIFREIGYFAEQEYTIETPRGKVCVDVFAVDKVGDHPIKIISECKNWSERVDQSVVHSFMTVMSETGANIGFIISKNGFQAGALEYTKNTNIVCLTFEDLQKKYIDIWFERYFCKEIGIQAYYLHKYTDYMSSVMEFMDEEHWKLVPYKSKCINRLWAVWNARKGFDEHGFVNQDTVIESLYQFNPEIFGDNNLYLREVLKNALLLIQPIVDNLNQKFGDNMVVKMYGKELVGLK</sequence>
<organism evidence="2 3">
    <name type="scientific">Solidesulfovibrio magneticus (strain ATCC 700980 / DSM 13731 / RS-1)</name>
    <name type="common">Desulfovibrio magneticus</name>
    <dbReference type="NCBI Taxonomy" id="573370"/>
    <lineage>
        <taxon>Bacteria</taxon>
        <taxon>Pseudomonadati</taxon>
        <taxon>Thermodesulfobacteriota</taxon>
        <taxon>Desulfovibrionia</taxon>
        <taxon>Desulfovibrionales</taxon>
        <taxon>Desulfovibrionaceae</taxon>
        <taxon>Solidesulfovibrio</taxon>
    </lineage>
</organism>
<dbReference type="KEGG" id="dma:DMR_46050"/>
<dbReference type="GO" id="GO:0004519">
    <property type="term" value="F:endonuclease activity"/>
    <property type="evidence" value="ECO:0007669"/>
    <property type="project" value="InterPro"/>
</dbReference>
<dbReference type="GO" id="GO:0009307">
    <property type="term" value="P:DNA restriction-modification system"/>
    <property type="evidence" value="ECO:0007669"/>
    <property type="project" value="InterPro"/>
</dbReference>
<dbReference type="InterPro" id="IPR011856">
    <property type="entry name" value="tRNA_endonuc-like_dom_sf"/>
</dbReference>
<keyword evidence="3" id="KW-1185">Reference proteome</keyword>
<dbReference type="RefSeq" id="WP_015863210.1">
    <property type="nucleotide sequence ID" value="NC_012796.1"/>
</dbReference>
<dbReference type="Proteomes" id="UP000009071">
    <property type="component" value="Chromosome"/>
</dbReference>
<dbReference type="Pfam" id="PF04471">
    <property type="entry name" value="Mrr_cat"/>
    <property type="match status" value="1"/>
</dbReference>
<dbReference type="OrthoDB" id="4078759at2"/>
<dbReference type="InterPro" id="IPR007560">
    <property type="entry name" value="Restrct_endonuc_IV_Mrr"/>
</dbReference>
<dbReference type="GO" id="GO:0003677">
    <property type="term" value="F:DNA binding"/>
    <property type="evidence" value="ECO:0007669"/>
    <property type="project" value="InterPro"/>
</dbReference>
<dbReference type="eggNOG" id="ENOG5031UJI">
    <property type="taxonomic scope" value="Bacteria"/>
</dbReference>
<dbReference type="STRING" id="573370.DMR_46050"/>
<dbReference type="EMBL" id="AP010904">
    <property type="protein sequence ID" value="BAH78096.1"/>
    <property type="molecule type" value="Genomic_DNA"/>
</dbReference>
<name>C4XSG4_SOLM1</name>
<feature type="domain" description="Restriction endonuclease type IV Mrr" evidence="1">
    <location>
        <begin position="15"/>
        <end position="125"/>
    </location>
</feature>
<dbReference type="SUPFAM" id="SSF52980">
    <property type="entry name" value="Restriction endonuclease-like"/>
    <property type="match status" value="1"/>
</dbReference>
<evidence type="ECO:0000313" key="3">
    <source>
        <dbReference type="Proteomes" id="UP000009071"/>
    </source>
</evidence>
<evidence type="ECO:0000313" key="2">
    <source>
        <dbReference type="EMBL" id="BAH78096.1"/>
    </source>
</evidence>
<dbReference type="Gene3D" id="3.40.1350.10">
    <property type="match status" value="1"/>
</dbReference>
<reference evidence="2 3" key="1">
    <citation type="journal article" date="2009" name="Genome Res.">
        <title>Whole genome sequence of Desulfovibrio magneticus strain RS-1 revealed common gene clusters in magnetotactic bacteria.</title>
        <authorList>
            <person name="Nakazawa H."/>
            <person name="Arakaki A."/>
            <person name="Narita-Yamada S."/>
            <person name="Yashiro I."/>
            <person name="Jinno K."/>
            <person name="Aoki N."/>
            <person name="Tsuruyama A."/>
            <person name="Okamura Y."/>
            <person name="Tanikawa S."/>
            <person name="Fujita N."/>
            <person name="Takeyama H."/>
            <person name="Matsunaga T."/>
        </authorList>
    </citation>
    <scope>NUCLEOTIDE SEQUENCE [LARGE SCALE GENOMIC DNA]</scope>
    <source>
        <strain evidence="3">ATCC 700980 / DSM 13731 / RS-1</strain>
    </source>
</reference>
<proteinExistence type="predicted"/>